<organism evidence="2 3">
    <name type="scientific">Sphaerosporella brunnea</name>
    <dbReference type="NCBI Taxonomy" id="1250544"/>
    <lineage>
        <taxon>Eukaryota</taxon>
        <taxon>Fungi</taxon>
        <taxon>Dikarya</taxon>
        <taxon>Ascomycota</taxon>
        <taxon>Pezizomycotina</taxon>
        <taxon>Pezizomycetes</taxon>
        <taxon>Pezizales</taxon>
        <taxon>Pyronemataceae</taxon>
        <taxon>Sphaerosporella</taxon>
    </lineage>
</organism>
<feature type="region of interest" description="Disordered" evidence="1">
    <location>
        <begin position="260"/>
        <end position="293"/>
    </location>
</feature>
<evidence type="ECO:0000256" key="1">
    <source>
        <dbReference type="SAM" id="MobiDB-lite"/>
    </source>
</evidence>
<keyword evidence="3" id="KW-1185">Reference proteome</keyword>
<dbReference type="Proteomes" id="UP000326924">
    <property type="component" value="Unassembled WGS sequence"/>
</dbReference>
<proteinExistence type="predicted"/>
<reference evidence="2 3" key="1">
    <citation type="submission" date="2019-09" db="EMBL/GenBank/DDBJ databases">
        <title>Draft genome of the ectomycorrhizal ascomycete Sphaerosporella brunnea.</title>
        <authorList>
            <consortium name="DOE Joint Genome Institute"/>
            <person name="Benucci G.M."/>
            <person name="Marozzi G."/>
            <person name="Antonielli L."/>
            <person name="Sanchez S."/>
            <person name="Marco P."/>
            <person name="Wang X."/>
            <person name="Falini L.B."/>
            <person name="Barry K."/>
            <person name="Haridas S."/>
            <person name="Lipzen A."/>
            <person name="Labutti K."/>
            <person name="Grigoriev I.V."/>
            <person name="Murat C."/>
            <person name="Martin F."/>
            <person name="Albertini E."/>
            <person name="Donnini D."/>
            <person name="Bonito G."/>
        </authorList>
    </citation>
    <scope>NUCLEOTIDE SEQUENCE [LARGE SCALE GENOMIC DNA]</scope>
    <source>
        <strain evidence="2 3">Sb_GMNB300</strain>
    </source>
</reference>
<accession>A0A5J5EXI2</accession>
<dbReference type="EMBL" id="VXIS01000087">
    <property type="protein sequence ID" value="KAA8906628.1"/>
    <property type="molecule type" value="Genomic_DNA"/>
</dbReference>
<dbReference type="AlphaFoldDB" id="A0A5J5EXI2"/>
<evidence type="ECO:0000313" key="2">
    <source>
        <dbReference type="EMBL" id="KAA8906628.1"/>
    </source>
</evidence>
<feature type="compositionally biased region" description="Low complexity" evidence="1">
    <location>
        <begin position="15"/>
        <end position="33"/>
    </location>
</feature>
<feature type="compositionally biased region" description="Acidic residues" evidence="1">
    <location>
        <begin position="215"/>
        <end position="228"/>
    </location>
</feature>
<evidence type="ECO:0000313" key="3">
    <source>
        <dbReference type="Proteomes" id="UP000326924"/>
    </source>
</evidence>
<protein>
    <submittedName>
        <fullName evidence="2">Uncharacterized protein</fullName>
    </submittedName>
</protein>
<sequence length="372" mass="39869">MKRSRQSILDRLRRSLASSSSSSSSSTSSGSQKSNKRRSNAAAAAAPAEPDLQPIPERKKAMVARDAACRRLSPIALPASGNHRPLARHRRTASKPSAAGFPQQVPSLKSATATTTAAKWIRPATTIGIITAPGSPTSSEATTTTTAAAAAVLKKTHALVRVVEQQSMFISEQQTIILKLIEQMERMDLVLQRQRQMIFGTKPLPQTPPAQDKPAEEEEEGEVDETESVLDRIGEEIAGTYDALSCMEEEKEADVVRPLTLTPSSTSSFDGSSSSSTTTTTASSPSDWPKRLSPLPPRVLLKLCEEEPESPVLPRSFMGGLTPPMSPFVVPDPPESAAPGALVAGEWFHVGNGRFYRTPSRGKSGRLEGGYI</sequence>
<comment type="caution">
    <text evidence="2">The sequence shown here is derived from an EMBL/GenBank/DDBJ whole genome shotgun (WGS) entry which is preliminary data.</text>
</comment>
<feature type="region of interest" description="Disordered" evidence="1">
    <location>
        <begin position="1"/>
        <end position="65"/>
    </location>
</feature>
<feature type="region of interest" description="Disordered" evidence="1">
    <location>
        <begin position="77"/>
        <end position="108"/>
    </location>
</feature>
<dbReference type="InParanoid" id="A0A5J5EXI2"/>
<name>A0A5J5EXI2_9PEZI</name>
<gene>
    <name evidence="2" type="ORF">FN846DRAFT_906916</name>
</gene>
<feature type="region of interest" description="Disordered" evidence="1">
    <location>
        <begin position="200"/>
        <end position="232"/>
    </location>
</feature>
<feature type="compositionally biased region" description="Low complexity" evidence="1">
    <location>
        <begin position="260"/>
        <end position="286"/>
    </location>
</feature>